<protein>
    <submittedName>
        <fullName evidence="1">Uncharacterized protein</fullName>
    </submittedName>
</protein>
<evidence type="ECO:0000313" key="1">
    <source>
        <dbReference type="EMBL" id="PIO13582.1"/>
    </source>
</evidence>
<accession>A0A2G9QD94</accession>
<evidence type="ECO:0000313" key="2">
    <source>
        <dbReference type="Proteomes" id="UP000228934"/>
    </source>
</evidence>
<sequence>MRRETFWKWAKMSPQQVMWMLWKKNLISPVKVPRSWTKWGAIAIQKILSKTSMMLKKN</sequence>
<gene>
    <name evidence="1" type="ORF">AB205_0209350</name>
</gene>
<organism evidence="1 2">
    <name type="scientific">Aquarana catesbeiana</name>
    <name type="common">American bullfrog</name>
    <name type="synonym">Rana catesbeiana</name>
    <dbReference type="NCBI Taxonomy" id="8400"/>
    <lineage>
        <taxon>Eukaryota</taxon>
        <taxon>Metazoa</taxon>
        <taxon>Chordata</taxon>
        <taxon>Craniata</taxon>
        <taxon>Vertebrata</taxon>
        <taxon>Euteleostomi</taxon>
        <taxon>Amphibia</taxon>
        <taxon>Batrachia</taxon>
        <taxon>Anura</taxon>
        <taxon>Neobatrachia</taxon>
        <taxon>Ranoidea</taxon>
        <taxon>Ranidae</taxon>
        <taxon>Aquarana</taxon>
    </lineage>
</organism>
<reference evidence="2" key="1">
    <citation type="journal article" date="2017" name="Nat. Commun.">
        <title>The North American bullfrog draft genome provides insight into hormonal regulation of long noncoding RNA.</title>
        <authorList>
            <person name="Hammond S.A."/>
            <person name="Warren R.L."/>
            <person name="Vandervalk B.P."/>
            <person name="Kucuk E."/>
            <person name="Khan H."/>
            <person name="Gibb E.A."/>
            <person name="Pandoh P."/>
            <person name="Kirk H."/>
            <person name="Zhao Y."/>
            <person name="Jones M."/>
            <person name="Mungall A.J."/>
            <person name="Coope R."/>
            <person name="Pleasance S."/>
            <person name="Moore R.A."/>
            <person name="Holt R.A."/>
            <person name="Round J.M."/>
            <person name="Ohora S."/>
            <person name="Walle B.V."/>
            <person name="Veldhoen N."/>
            <person name="Helbing C.C."/>
            <person name="Birol I."/>
        </authorList>
    </citation>
    <scope>NUCLEOTIDE SEQUENCE [LARGE SCALE GENOMIC DNA]</scope>
</reference>
<name>A0A2G9QD94_AQUCT</name>
<dbReference type="AlphaFoldDB" id="A0A2G9QD94"/>
<keyword evidence="2" id="KW-1185">Reference proteome</keyword>
<proteinExistence type="predicted"/>
<dbReference type="Proteomes" id="UP000228934">
    <property type="component" value="Unassembled WGS sequence"/>
</dbReference>
<dbReference type="EMBL" id="KZ059721">
    <property type="protein sequence ID" value="PIO13582.1"/>
    <property type="molecule type" value="Genomic_DNA"/>
</dbReference>